<gene>
    <name evidence="11" type="ORF">OG2516_09974</name>
</gene>
<evidence type="ECO:0000256" key="4">
    <source>
        <dbReference type="ARBA" id="ARBA00022475"/>
    </source>
</evidence>
<dbReference type="InterPro" id="IPR005503">
    <property type="entry name" value="FliL"/>
</dbReference>
<evidence type="ECO:0000256" key="1">
    <source>
        <dbReference type="ARBA" id="ARBA00002254"/>
    </source>
</evidence>
<evidence type="ECO:0000313" key="11">
    <source>
        <dbReference type="EMBL" id="EAR50722.1"/>
    </source>
</evidence>
<dbReference type="GO" id="GO:0071978">
    <property type="term" value="P:bacterial-type flagellum-dependent swarming motility"/>
    <property type="evidence" value="ECO:0007669"/>
    <property type="project" value="TreeGrafter"/>
</dbReference>
<keyword evidence="8 10" id="KW-1133">Transmembrane helix</keyword>
<sequence length="162" mass="16847">MTDETAEPDADAPPKKSKLPLLVGVVLALAGAGGGFFIVSSGMIGGGARATESAEPAAPEPLAPVAFLPLDPIVISLPPRSGGGHLKFTAQLEVPPEELAQVAAIQPRIVDVLNGYLRAVDLGDLEDPAMLIRLRAQMLHRIGVVAGEGRVNDLLIMEFVTN</sequence>
<evidence type="ECO:0000313" key="12">
    <source>
        <dbReference type="Proteomes" id="UP000003635"/>
    </source>
</evidence>
<evidence type="ECO:0000256" key="9">
    <source>
        <dbReference type="ARBA" id="ARBA00023136"/>
    </source>
</evidence>
<organism evidence="11 12">
    <name type="scientific">Oceanicola granulosus (strain ATCC BAA-861 / DSM 15982 / KCTC 12143 / HTCC2516)</name>
    <dbReference type="NCBI Taxonomy" id="314256"/>
    <lineage>
        <taxon>Bacteria</taxon>
        <taxon>Pseudomonadati</taxon>
        <taxon>Pseudomonadota</taxon>
        <taxon>Alphaproteobacteria</taxon>
        <taxon>Rhodobacterales</taxon>
        <taxon>Roseobacteraceae</taxon>
        <taxon>Oceanicola</taxon>
    </lineage>
</organism>
<dbReference type="RefSeq" id="WP_007255515.1">
    <property type="nucleotide sequence ID" value="NZ_CH724107.1"/>
</dbReference>
<evidence type="ECO:0000256" key="10">
    <source>
        <dbReference type="RuleBase" id="RU364125"/>
    </source>
</evidence>
<keyword evidence="4" id="KW-1003">Cell membrane</keyword>
<keyword evidence="12" id="KW-1185">Reference proteome</keyword>
<proteinExistence type="inferred from homology"/>
<keyword evidence="5 10" id="KW-0145">Chemotaxis</keyword>
<keyword evidence="11" id="KW-0282">Flagellum</keyword>
<dbReference type="GO" id="GO:0006935">
    <property type="term" value="P:chemotaxis"/>
    <property type="evidence" value="ECO:0007669"/>
    <property type="project" value="UniProtKB-KW"/>
</dbReference>
<keyword evidence="11" id="KW-0969">Cilium</keyword>
<accession>Q2CDI9</accession>
<dbReference type="Proteomes" id="UP000003635">
    <property type="component" value="Unassembled WGS sequence"/>
</dbReference>
<name>Q2CDI9_OCEGH</name>
<dbReference type="HOGENOM" id="CLU_099018_2_1_5"/>
<comment type="caution">
    <text evidence="11">The sequence shown here is derived from an EMBL/GenBank/DDBJ whole genome shotgun (WGS) entry which is preliminary data.</text>
</comment>
<evidence type="ECO:0000256" key="5">
    <source>
        <dbReference type="ARBA" id="ARBA00022500"/>
    </source>
</evidence>
<evidence type="ECO:0000256" key="7">
    <source>
        <dbReference type="ARBA" id="ARBA00022779"/>
    </source>
</evidence>
<evidence type="ECO:0000256" key="3">
    <source>
        <dbReference type="ARBA" id="ARBA00008281"/>
    </source>
</evidence>
<dbReference type="STRING" id="314256.OG2516_09974"/>
<keyword evidence="9 10" id="KW-0472">Membrane</keyword>
<dbReference type="PANTHER" id="PTHR35091">
    <property type="entry name" value="FLAGELLAR PROTEIN FLIL"/>
    <property type="match status" value="1"/>
</dbReference>
<keyword evidence="11" id="KW-0966">Cell projection</keyword>
<protein>
    <recommendedName>
        <fullName evidence="10">Flagellar protein FliL</fullName>
    </recommendedName>
</protein>
<comment type="function">
    <text evidence="1 10">Controls the rotational direction of flagella during chemotaxis.</text>
</comment>
<dbReference type="eggNOG" id="COG1580">
    <property type="taxonomic scope" value="Bacteria"/>
</dbReference>
<dbReference type="GO" id="GO:0009425">
    <property type="term" value="C:bacterial-type flagellum basal body"/>
    <property type="evidence" value="ECO:0007669"/>
    <property type="project" value="InterPro"/>
</dbReference>
<keyword evidence="10" id="KW-0997">Cell inner membrane</keyword>
<dbReference type="OrthoDB" id="7619358at2"/>
<dbReference type="Pfam" id="PF03748">
    <property type="entry name" value="FliL"/>
    <property type="match status" value="1"/>
</dbReference>
<reference evidence="11 12" key="1">
    <citation type="journal article" date="2010" name="J. Bacteriol.">
        <title>Genome sequences of Oceanicola granulosus HTCC2516(T) and Oceanicola batsensis HTCC2597(TDelta).</title>
        <authorList>
            <person name="Thrash J.C."/>
            <person name="Cho J.C."/>
            <person name="Vergin K.L."/>
            <person name="Giovannoni S.J."/>
        </authorList>
    </citation>
    <scope>NUCLEOTIDE SEQUENCE [LARGE SCALE GENOMIC DNA]</scope>
    <source>
        <strain evidence="12">ATCC BAA-861 / DSM 15982 / KCTC 12143 / HTCC2516</strain>
    </source>
</reference>
<evidence type="ECO:0000256" key="6">
    <source>
        <dbReference type="ARBA" id="ARBA00022692"/>
    </source>
</evidence>
<dbReference type="AlphaFoldDB" id="Q2CDI9"/>
<dbReference type="PANTHER" id="PTHR35091:SF2">
    <property type="entry name" value="FLAGELLAR PROTEIN FLIL"/>
    <property type="match status" value="1"/>
</dbReference>
<feature type="transmembrane region" description="Helical" evidence="10">
    <location>
        <begin position="20"/>
        <end position="39"/>
    </location>
</feature>
<keyword evidence="6 10" id="KW-0812">Transmembrane</keyword>
<evidence type="ECO:0000256" key="8">
    <source>
        <dbReference type="ARBA" id="ARBA00022989"/>
    </source>
</evidence>
<comment type="subcellular location">
    <subcellularLocation>
        <location evidence="10">Cell inner membrane</location>
    </subcellularLocation>
    <subcellularLocation>
        <location evidence="2">Cell membrane</location>
        <topology evidence="2">Single-pass membrane protein</topology>
    </subcellularLocation>
</comment>
<evidence type="ECO:0000256" key="2">
    <source>
        <dbReference type="ARBA" id="ARBA00004162"/>
    </source>
</evidence>
<dbReference type="GO" id="GO:0005886">
    <property type="term" value="C:plasma membrane"/>
    <property type="evidence" value="ECO:0007669"/>
    <property type="project" value="UniProtKB-SubCell"/>
</dbReference>
<dbReference type="EMBL" id="AAOT01000023">
    <property type="protein sequence ID" value="EAR50722.1"/>
    <property type="molecule type" value="Genomic_DNA"/>
</dbReference>
<comment type="similarity">
    <text evidence="3 10">Belongs to the FliL family.</text>
</comment>
<keyword evidence="7 10" id="KW-0283">Flagellar rotation</keyword>